<proteinExistence type="predicted"/>
<evidence type="ECO:0000313" key="1">
    <source>
        <dbReference type="EMBL" id="MDB2000860.1"/>
    </source>
</evidence>
<name>A0AAW6ATK4_CLOSY</name>
<dbReference type="EMBL" id="JAQLGM010000026">
    <property type="protein sequence ID" value="MDB2000860.1"/>
    <property type="molecule type" value="Genomic_DNA"/>
</dbReference>
<evidence type="ECO:0008006" key="3">
    <source>
        <dbReference type="Google" id="ProtNLM"/>
    </source>
</evidence>
<reference evidence="1" key="1">
    <citation type="submission" date="2023-01" db="EMBL/GenBank/DDBJ databases">
        <title>Human gut microbiome strain richness.</title>
        <authorList>
            <person name="Chen-Liaw A."/>
        </authorList>
    </citation>
    <scope>NUCLEOTIDE SEQUENCE</scope>
    <source>
        <strain evidence="1">B1_m1001713B170214d0_201011</strain>
    </source>
</reference>
<dbReference type="RefSeq" id="WP_272122911.1">
    <property type="nucleotide sequence ID" value="NZ_JAQLGH010000025.1"/>
</dbReference>
<gene>
    <name evidence="1" type="ORF">PM006_11670</name>
</gene>
<comment type="caution">
    <text evidence="1">The sequence shown here is derived from an EMBL/GenBank/DDBJ whole genome shotgun (WGS) entry which is preliminary data.</text>
</comment>
<organism evidence="1 2">
    <name type="scientific">Clostridium symbiosum</name>
    <name type="common">Bacteroides symbiosus</name>
    <dbReference type="NCBI Taxonomy" id="1512"/>
    <lineage>
        <taxon>Bacteria</taxon>
        <taxon>Bacillati</taxon>
        <taxon>Bacillota</taxon>
        <taxon>Clostridia</taxon>
        <taxon>Lachnospirales</taxon>
        <taxon>Lachnospiraceae</taxon>
        <taxon>Otoolea</taxon>
    </lineage>
</organism>
<dbReference type="AlphaFoldDB" id="A0AAW6ATK4"/>
<sequence>MERLTYFTSEKESCQVKGADNWTCKEVCENYVRCDACPIDIAMHRLAAYEDTGLEPEEIEELKEKGTTQKMHKPNPNVYCCPECGEALDPMWDYCPWCGQHVID</sequence>
<evidence type="ECO:0000313" key="2">
    <source>
        <dbReference type="Proteomes" id="UP001300871"/>
    </source>
</evidence>
<dbReference type="Proteomes" id="UP001300871">
    <property type="component" value="Unassembled WGS sequence"/>
</dbReference>
<accession>A0AAW6ATK4</accession>
<protein>
    <recommendedName>
        <fullName evidence="3">Zinc ribbon domain-containing protein</fullName>
    </recommendedName>
</protein>